<name>A0A812T0N2_9DINO</name>
<dbReference type="Proteomes" id="UP000604046">
    <property type="component" value="Unassembled WGS sequence"/>
</dbReference>
<protein>
    <submittedName>
        <fullName evidence="1">Uncharacterized protein</fullName>
    </submittedName>
</protein>
<comment type="caution">
    <text evidence="1">The sequence shown here is derived from an EMBL/GenBank/DDBJ whole genome shotgun (WGS) entry which is preliminary data.</text>
</comment>
<organism evidence="1 2">
    <name type="scientific">Symbiodinium natans</name>
    <dbReference type="NCBI Taxonomy" id="878477"/>
    <lineage>
        <taxon>Eukaryota</taxon>
        <taxon>Sar</taxon>
        <taxon>Alveolata</taxon>
        <taxon>Dinophyceae</taxon>
        <taxon>Suessiales</taxon>
        <taxon>Symbiodiniaceae</taxon>
        <taxon>Symbiodinium</taxon>
    </lineage>
</organism>
<dbReference type="EMBL" id="CAJNDS010002517">
    <property type="protein sequence ID" value="CAE7508125.1"/>
    <property type="molecule type" value="Genomic_DNA"/>
</dbReference>
<accession>A0A812T0N2</accession>
<proteinExistence type="predicted"/>
<evidence type="ECO:0000313" key="1">
    <source>
        <dbReference type="EMBL" id="CAE7508125.1"/>
    </source>
</evidence>
<dbReference type="AlphaFoldDB" id="A0A812T0N2"/>
<gene>
    <name evidence="1" type="ORF">SNAT2548_LOCUS28454</name>
</gene>
<sequence>MMSALAARDQLHLLHGSCDLLEWWRRFAKDNPFLAKAGHLLRSYARVAKKTGESTSNGICWLCLAGTDGVVFENFNLHPEWSHTMYDSLPWRELPPFFRALGCSDEDTTLPQCLFFDCWHNFHGGLGKHMVASTAVEVLQNMGQGNLQTRVQQLNDAYEAWREVSKLKLHCGRLDKELFGIESGTMACPTGTWSKFNDTRILMSFLEHFLSNNGQQYVATRITREALAGIRAANVCFRTCYSSGFWMTAAEAERAGAAGLHFLASYSRVAMWALEEGRIRYPMMPKAHYLHHSFRDMFLAGRSGSTWCQNALSSSVQMDEDFIGQIARLSRRVGSQLLMQRTVQRYLLALHLELYDEDSAPSSSRKPCVQMP</sequence>
<dbReference type="OrthoDB" id="436540at2759"/>
<reference evidence="1" key="1">
    <citation type="submission" date="2021-02" db="EMBL/GenBank/DDBJ databases">
        <authorList>
            <person name="Dougan E. K."/>
            <person name="Rhodes N."/>
            <person name="Thang M."/>
            <person name="Chan C."/>
        </authorList>
    </citation>
    <scope>NUCLEOTIDE SEQUENCE</scope>
</reference>
<evidence type="ECO:0000313" key="2">
    <source>
        <dbReference type="Proteomes" id="UP000604046"/>
    </source>
</evidence>
<keyword evidence="2" id="KW-1185">Reference proteome</keyword>